<dbReference type="GO" id="GO:0061599">
    <property type="term" value="F:molybdopterin molybdotransferase activity"/>
    <property type="evidence" value="ECO:0007669"/>
    <property type="project" value="TreeGrafter"/>
</dbReference>
<dbReference type="CDD" id="cd00887">
    <property type="entry name" value="MoeA"/>
    <property type="match status" value="1"/>
</dbReference>
<evidence type="ECO:0000256" key="2">
    <source>
        <dbReference type="ARBA" id="ARBA00023150"/>
    </source>
</evidence>
<sequence length="396" mass="43893">MISFKEAFQKVLSHPLDLGVEQVPLLKSLNRILAEDIYADRDFPPFDRATKDGIAVQYSDLVNSEYSFVIEGEAAAGVVQQVLNNKRHCLEVMTGAVVPENCDTVIMYEHISIENGLATLNKKVTKGQNIHYQGSDEKEGALLLFKGTKITPAEIGVMATVGKALVKVKGNPKVCTIATGNELVEVDMLPKPHQIRKSNMLTIEAALLNASINANTLHLLDDKEVIKRELQKALVENDVLLLSGGVSKGKFDFIPEVMESLSVENVFHRVAQRPGKPFWFGIHQKSQTVIFSFPGNPVSTFANYYLYFLPWLYTSWGIVLDKSYIKLNVALTIAHPLTRFIQVSSVVKDGKLWAVPVDENGSGDLTSLTKADGFICLEPRDDIYEAGESVPFIRTR</sequence>
<dbReference type="InterPro" id="IPR036425">
    <property type="entry name" value="MoaB/Mog-like_dom_sf"/>
</dbReference>
<dbReference type="UniPathway" id="UPA00344"/>
<dbReference type="Pfam" id="PF03453">
    <property type="entry name" value="MoeA_N"/>
    <property type="match status" value="1"/>
</dbReference>
<evidence type="ECO:0000256" key="1">
    <source>
        <dbReference type="ARBA" id="ARBA00005046"/>
    </source>
</evidence>
<name>A0A0F9V7E2_9ZZZZ</name>
<dbReference type="PANTHER" id="PTHR10192:SF5">
    <property type="entry name" value="GEPHYRIN"/>
    <property type="match status" value="1"/>
</dbReference>
<dbReference type="InterPro" id="IPR005110">
    <property type="entry name" value="MoeA_linker/N"/>
</dbReference>
<reference evidence="4" key="1">
    <citation type="journal article" date="2015" name="Nature">
        <title>Complex archaea that bridge the gap between prokaryotes and eukaryotes.</title>
        <authorList>
            <person name="Spang A."/>
            <person name="Saw J.H."/>
            <person name="Jorgensen S.L."/>
            <person name="Zaremba-Niedzwiedzka K."/>
            <person name="Martijn J."/>
            <person name="Lind A.E."/>
            <person name="van Eijk R."/>
            <person name="Schleper C."/>
            <person name="Guy L."/>
            <person name="Ettema T.J."/>
        </authorList>
    </citation>
    <scope>NUCLEOTIDE SEQUENCE</scope>
</reference>
<dbReference type="Gene3D" id="2.170.190.11">
    <property type="entry name" value="Molybdopterin biosynthesis moea protein, domain 3"/>
    <property type="match status" value="1"/>
</dbReference>
<dbReference type="InterPro" id="IPR038987">
    <property type="entry name" value="MoeA-like"/>
</dbReference>
<dbReference type="Pfam" id="PF00994">
    <property type="entry name" value="MoCF_biosynth"/>
    <property type="match status" value="1"/>
</dbReference>
<dbReference type="EMBL" id="LAZR01000044">
    <property type="protein sequence ID" value="KKN99879.1"/>
    <property type="molecule type" value="Genomic_DNA"/>
</dbReference>
<feature type="domain" description="MoaB/Mog" evidence="3">
    <location>
        <begin position="175"/>
        <end position="314"/>
    </location>
</feature>
<comment type="caution">
    <text evidence="4">The sequence shown here is derived from an EMBL/GenBank/DDBJ whole genome shotgun (WGS) entry which is preliminary data.</text>
</comment>
<gene>
    <name evidence="4" type="ORF">LCGC14_0133000</name>
</gene>
<dbReference type="SUPFAM" id="SSF63882">
    <property type="entry name" value="MoeA N-terminal region -like"/>
    <property type="match status" value="1"/>
</dbReference>
<protein>
    <recommendedName>
        <fullName evidence="3">MoaB/Mog domain-containing protein</fullName>
    </recommendedName>
</protein>
<dbReference type="InterPro" id="IPR005111">
    <property type="entry name" value="MoeA_C_domain_IV"/>
</dbReference>
<dbReference type="InterPro" id="IPR001453">
    <property type="entry name" value="MoaB/Mog_dom"/>
</dbReference>
<dbReference type="Gene3D" id="3.40.980.10">
    <property type="entry name" value="MoaB/Mog-like domain"/>
    <property type="match status" value="1"/>
</dbReference>
<evidence type="ECO:0000259" key="3">
    <source>
        <dbReference type="SMART" id="SM00852"/>
    </source>
</evidence>
<dbReference type="AlphaFoldDB" id="A0A0F9V7E2"/>
<dbReference type="GO" id="GO:0005829">
    <property type="term" value="C:cytosol"/>
    <property type="evidence" value="ECO:0007669"/>
    <property type="project" value="TreeGrafter"/>
</dbReference>
<dbReference type="SUPFAM" id="SSF63867">
    <property type="entry name" value="MoeA C-terminal domain-like"/>
    <property type="match status" value="1"/>
</dbReference>
<dbReference type="InterPro" id="IPR036135">
    <property type="entry name" value="MoeA_linker/N_sf"/>
</dbReference>
<dbReference type="InterPro" id="IPR036688">
    <property type="entry name" value="MoeA_C_domain_IV_sf"/>
</dbReference>
<evidence type="ECO:0000313" key="4">
    <source>
        <dbReference type="EMBL" id="KKN99879.1"/>
    </source>
</evidence>
<dbReference type="PANTHER" id="PTHR10192">
    <property type="entry name" value="MOLYBDOPTERIN BIOSYNTHESIS PROTEIN"/>
    <property type="match status" value="1"/>
</dbReference>
<dbReference type="SUPFAM" id="SSF53218">
    <property type="entry name" value="Molybdenum cofactor biosynthesis proteins"/>
    <property type="match status" value="1"/>
</dbReference>
<proteinExistence type="predicted"/>
<comment type="pathway">
    <text evidence="1">Cofactor biosynthesis; molybdopterin biosynthesis.</text>
</comment>
<keyword evidence="2" id="KW-0501">Molybdenum cofactor biosynthesis</keyword>
<dbReference type="GO" id="GO:0006777">
    <property type="term" value="P:Mo-molybdopterin cofactor biosynthetic process"/>
    <property type="evidence" value="ECO:0007669"/>
    <property type="project" value="UniProtKB-KW"/>
</dbReference>
<organism evidence="4">
    <name type="scientific">marine sediment metagenome</name>
    <dbReference type="NCBI Taxonomy" id="412755"/>
    <lineage>
        <taxon>unclassified sequences</taxon>
        <taxon>metagenomes</taxon>
        <taxon>ecological metagenomes</taxon>
    </lineage>
</organism>
<dbReference type="SMART" id="SM00852">
    <property type="entry name" value="MoCF_biosynth"/>
    <property type="match status" value="1"/>
</dbReference>
<dbReference type="Pfam" id="PF03454">
    <property type="entry name" value="MoeA_C"/>
    <property type="match status" value="1"/>
</dbReference>
<dbReference type="Gene3D" id="3.90.105.10">
    <property type="entry name" value="Molybdopterin biosynthesis moea protein, domain 2"/>
    <property type="match status" value="1"/>
</dbReference>
<accession>A0A0F9V7E2</accession>
<dbReference type="Gene3D" id="2.40.340.10">
    <property type="entry name" value="MoeA, C-terminal, domain IV"/>
    <property type="match status" value="1"/>
</dbReference>